<dbReference type="InterPro" id="IPR013525">
    <property type="entry name" value="ABC2_TM"/>
</dbReference>
<feature type="domain" description="ABC-2 type transporter transmembrane" evidence="10">
    <location>
        <begin position="32"/>
        <end position="232"/>
    </location>
</feature>
<evidence type="ECO:0000313" key="11">
    <source>
        <dbReference type="EMBL" id="ABI66771.1"/>
    </source>
</evidence>
<dbReference type="AlphaFoldDB" id="Q0ALS2"/>
<dbReference type="eggNOG" id="COG1682">
    <property type="taxonomic scope" value="Bacteria"/>
</dbReference>
<dbReference type="PANTHER" id="PTHR30413">
    <property type="entry name" value="INNER MEMBRANE TRANSPORT PERMEASE"/>
    <property type="match status" value="1"/>
</dbReference>
<keyword evidence="8 9" id="KW-0472">Membrane</keyword>
<keyword evidence="12" id="KW-1185">Reference proteome</keyword>
<comment type="similarity">
    <text evidence="2">Belongs to the ABC-2 integral membrane protein family.</text>
</comment>
<evidence type="ECO:0000256" key="1">
    <source>
        <dbReference type="ARBA" id="ARBA00004651"/>
    </source>
</evidence>
<sequence length="273" mass="30019">MGSPMYALADFKSALSGLDRWAYLGVKRLQIEYRRPLIGSLWIVLGFATSAIGIGVLLSSLLGVPASQHVPYVAFGFAVWNFISTSVVAGCSVLVANRSMLLQMRAPRTAFVLVHVVRNGVLLLLCLITASFISLAFGWRPTLEVFAALPGLVLVIATAVCTTTVFGLVAARMPDFTEIVGSVMRLSFFFTPIIWIPDRRSNHLESAGFGEGFLYYVYTYNPFTYFLNIVRQPILGEPTAATDWIVASSICCVMMVASICTLQAYGRRITYWL</sequence>
<dbReference type="GO" id="GO:0015774">
    <property type="term" value="P:polysaccharide transport"/>
    <property type="evidence" value="ECO:0007669"/>
    <property type="project" value="UniProtKB-KW"/>
</dbReference>
<dbReference type="Proteomes" id="UP000001964">
    <property type="component" value="Chromosome"/>
</dbReference>
<feature type="transmembrane region" description="Helical" evidence="9">
    <location>
        <begin position="70"/>
        <end position="95"/>
    </location>
</feature>
<evidence type="ECO:0000259" key="10">
    <source>
        <dbReference type="Pfam" id="PF01061"/>
    </source>
</evidence>
<accession>Q0ALS2</accession>
<evidence type="ECO:0000256" key="5">
    <source>
        <dbReference type="ARBA" id="ARBA00022692"/>
    </source>
</evidence>
<name>Q0ALS2_MARMM</name>
<evidence type="ECO:0000256" key="4">
    <source>
        <dbReference type="ARBA" id="ARBA00022475"/>
    </source>
</evidence>
<dbReference type="GO" id="GO:0140359">
    <property type="term" value="F:ABC-type transporter activity"/>
    <property type="evidence" value="ECO:0007669"/>
    <property type="project" value="InterPro"/>
</dbReference>
<evidence type="ECO:0000313" key="12">
    <source>
        <dbReference type="Proteomes" id="UP000001964"/>
    </source>
</evidence>
<evidence type="ECO:0000256" key="6">
    <source>
        <dbReference type="ARBA" id="ARBA00022989"/>
    </source>
</evidence>
<evidence type="ECO:0000256" key="3">
    <source>
        <dbReference type="ARBA" id="ARBA00022448"/>
    </source>
</evidence>
<reference evidence="11 12" key="1">
    <citation type="submission" date="2006-08" db="EMBL/GenBank/DDBJ databases">
        <title>Complete sequence of Maricaulis maris MCS10.</title>
        <authorList>
            <consortium name="US DOE Joint Genome Institute"/>
            <person name="Copeland A."/>
            <person name="Lucas S."/>
            <person name="Lapidus A."/>
            <person name="Barry K."/>
            <person name="Detter J.C."/>
            <person name="Glavina del Rio T."/>
            <person name="Hammon N."/>
            <person name="Israni S."/>
            <person name="Dalin E."/>
            <person name="Tice H."/>
            <person name="Pitluck S."/>
            <person name="Saunders E."/>
            <person name="Brettin T."/>
            <person name="Bruce D."/>
            <person name="Han C."/>
            <person name="Tapia R."/>
            <person name="Gilna P."/>
            <person name="Schmutz J."/>
            <person name="Larimer F."/>
            <person name="Land M."/>
            <person name="Hauser L."/>
            <person name="Kyrpides N."/>
            <person name="Mikhailova N."/>
            <person name="Viollier P."/>
            <person name="Stephens C."/>
            <person name="Richardson P."/>
        </authorList>
    </citation>
    <scope>NUCLEOTIDE SEQUENCE [LARGE SCALE GENOMIC DNA]</scope>
    <source>
        <strain evidence="11 12">MCS10</strain>
    </source>
</reference>
<proteinExistence type="inferred from homology"/>
<feature type="transmembrane region" description="Helical" evidence="9">
    <location>
        <begin position="244"/>
        <end position="265"/>
    </location>
</feature>
<feature type="transmembrane region" description="Helical" evidence="9">
    <location>
        <begin position="145"/>
        <end position="169"/>
    </location>
</feature>
<keyword evidence="7" id="KW-0762">Sugar transport</keyword>
<gene>
    <name evidence="11" type="ordered locus">Mmar10_2483</name>
</gene>
<keyword evidence="4" id="KW-1003">Cell membrane</keyword>
<dbReference type="GO" id="GO:0015920">
    <property type="term" value="P:lipopolysaccharide transport"/>
    <property type="evidence" value="ECO:0007669"/>
    <property type="project" value="TreeGrafter"/>
</dbReference>
<keyword evidence="6 9" id="KW-1133">Transmembrane helix</keyword>
<feature type="transmembrane region" description="Helical" evidence="9">
    <location>
        <begin position="37"/>
        <end position="58"/>
    </location>
</feature>
<evidence type="ECO:0000256" key="7">
    <source>
        <dbReference type="ARBA" id="ARBA00023047"/>
    </source>
</evidence>
<dbReference type="EMBL" id="CP000449">
    <property type="protein sequence ID" value="ABI66771.1"/>
    <property type="molecule type" value="Genomic_DNA"/>
</dbReference>
<dbReference type="PANTHER" id="PTHR30413:SF10">
    <property type="entry name" value="CAPSULE POLYSACCHARIDE EXPORT INNER-MEMBRANE PROTEIN CTRC"/>
    <property type="match status" value="1"/>
</dbReference>
<dbReference type="Pfam" id="PF01061">
    <property type="entry name" value="ABC2_membrane"/>
    <property type="match status" value="1"/>
</dbReference>
<protein>
    <submittedName>
        <fullName evidence="11">ABC-2 type transporter</fullName>
    </submittedName>
</protein>
<dbReference type="HOGENOM" id="CLU_060703_0_0_5"/>
<evidence type="ECO:0000256" key="8">
    <source>
        <dbReference type="ARBA" id="ARBA00023136"/>
    </source>
</evidence>
<dbReference type="OrthoDB" id="9796017at2"/>
<organism evidence="11 12">
    <name type="scientific">Maricaulis maris (strain MCS10)</name>
    <name type="common">Caulobacter maris</name>
    <dbReference type="NCBI Taxonomy" id="394221"/>
    <lineage>
        <taxon>Bacteria</taxon>
        <taxon>Pseudomonadati</taxon>
        <taxon>Pseudomonadota</taxon>
        <taxon>Alphaproteobacteria</taxon>
        <taxon>Maricaulales</taxon>
        <taxon>Maricaulaceae</taxon>
        <taxon>Maricaulis</taxon>
    </lineage>
</organism>
<evidence type="ECO:0000256" key="2">
    <source>
        <dbReference type="ARBA" id="ARBA00007783"/>
    </source>
</evidence>
<keyword evidence="3" id="KW-0813">Transport</keyword>
<dbReference type="KEGG" id="mmr:Mmar10_2483"/>
<keyword evidence="5 9" id="KW-0812">Transmembrane</keyword>
<keyword evidence="7" id="KW-0625">Polysaccharide transport</keyword>
<feature type="transmembrane region" description="Helical" evidence="9">
    <location>
        <begin position="116"/>
        <end position="139"/>
    </location>
</feature>
<dbReference type="STRING" id="394221.Mmar10_2483"/>
<evidence type="ECO:0000256" key="9">
    <source>
        <dbReference type="SAM" id="Phobius"/>
    </source>
</evidence>
<dbReference type="GO" id="GO:0005886">
    <property type="term" value="C:plasma membrane"/>
    <property type="evidence" value="ECO:0007669"/>
    <property type="project" value="UniProtKB-SubCell"/>
</dbReference>
<comment type="subcellular location">
    <subcellularLocation>
        <location evidence="1">Cell membrane</location>
        <topology evidence="1">Multi-pass membrane protein</topology>
    </subcellularLocation>
</comment>